<accession>A0A382JF21</accession>
<gene>
    <name evidence="2" type="ORF">METZ01_LOCUS263123</name>
</gene>
<dbReference type="EMBL" id="UINC01073691">
    <property type="protein sequence ID" value="SVC10269.1"/>
    <property type="molecule type" value="Genomic_DNA"/>
</dbReference>
<dbReference type="Gene3D" id="2.60.40.1190">
    <property type="match status" value="1"/>
</dbReference>
<feature type="domain" description="Carbohydrate-binding" evidence="1">
    <location>
        <begin position="51"/>
        <end position="110"/>
    </location>
</feature>
<feature type="non-terminal residue" evidence="2">
    <location>
        <position position="118"/>
    </location>
</feature>
<dbReference type="GO" id="GO:0004553">
    <property type="term" value="F:hydrolase activity, hydrolyzing O-glycosyl compounds"/>
    <property type="evidence" value="ECO:0007669"/>
    <property type="project" value="InterPro"/>
</dbReference>
<dbReference type="Pfam" id="PF06452">
    <property type="entry name" value="CBM9_1"/>
    <property type="match status" value="1"/>
</dbReference>
<dbReference type="InterPro" id="IPR010502">
    <property type="entry name" value="Carb-bd_dom_fam9"/>
</dbReference>
<dbReference type="SUPFAM" id="SSF49344">
    <property type="entry name" value="CBD9-like"/>
    <property type="match status" value="1"/>
</dbReference>
<name>A0A382JF21_9ZZZZ</name>
<sequence length="118" mass="13906">MKSRMNQFILIFCFVAIAFGHDSYNKRAVEDYTKLKYKTAIATRTEDPPKIDGLTNDAAWEKAILADEFLQFDPYNLEAPTVRTEFRVLYDDKYLYIAFDNFDPNPEKIMARMSRRDD</sequence>
<evidence type="ECO:0000313" key="2">
    <source>
        <dbReference type="EMBL" id="SVC10269.1"/>
    </source>
</evidence>
<dbReference type="AlphaFoldDB" id="A0A382JF21"/>
<dbReference type="GO" id="GO:0030246">
    <property type="term" value="F:carbohydrate binding"/>
    <property type="evidence" value="ECO:0007669"/>
    <property type="project" value="InterPro"/>
</dbReference>
<organism evidence="2">
    <name type="scientific">marine metagenome</name>
    <dbReference type="NCBI Taxonomy" id="408172"/>
    <lineage>
        <taxon>unclassified sequences</taxon>
        <taxon>metagenomes</taxon>
        <taxon>ecological metagenomes</taxon>
    </lineage>
</organism>
<dbReference type="GO" id="GO:0016052">
    <property type="term" value="P:carbohydrate catabolic process"/>
    <property type="evidence" value="ECO:0007669"/>
    <property type="project" value="InterPro"/>
</dbReference>
<proteinExistence type="predicted"/>
<protein>
    <recommendedName>
        <fullName evidence="1">Carbohydrate-binding domain-containing protein</fullName>
    </recommendedName>
</protein>
<reference evidence="2" key="1">
    <citation type="submission" date="2018-05" db="EMBL/GenBank/DDBJ databases">
        <authorList>
            <person name="Lanie J.A."/>
            <person name="Ng W.-L."/>
            <person name="Kazmierczak K.M."/>
            <person name="Andrzejewski T.M."/>
            <person name="Davidsen T.M."/>
            <person name="Wayne K.J."/>
            <person name="Tettelin H."/>
            <person name="Glass J.I."/>
            <person name="Rusch D."/>
            <person name="Podicherti R."/>
            <person name="Tsui H.-C.T."/>
            <person name="Winkler M.E."/>
        </authorList>
    </citation>
    <scope>NUCLEOTIDE SEQUENCE</scope>
</reference>
<evidence type="ECO:0000259" key="1">
    <source>
        <dbReference type="Pfam" id="PF06452"/>
    </source>
</evidence>